<feature type="compositionally biased region" description="Acidic residues" evidence="1">
    <location>
        <begin position="181"/>
        <end position="190"/>
    </location>
</feature>
<sequence>MSSIRSFALLLGASLCRAQLAAPSADVSAGPVVGLPSVVPEIPALPELPILPPLDNTNDEILPVVPEDGSPSPEVPEIGEPPLVNLPILEPPVVEIPPLEEDGREDVPVEFPIDQPVVEEPAVTEPEIDGGEVGVIIPGQDGIPEGARQGEQGAELRPLPGFQPPAGELLPLPIELPIIEEGGEGGDEDAIPPLDPLPSDAPELLDPLPSDIPELLDPLPSDAPELLDPLPSDAPEFLDPLPSDGLELLDPGQPIESTISADLAIPTDTISLPSGLPVSLS</sequence>
<dbReference type="STRING" id="1314773.A0A3N2PSC4"/>
<accession>A0A3N2PSC4</accession>
<feature type="signal peptide" evidence="2">
    <location>
        <begin position="1"/>
        <end position="18"/>
    </location>
</feature>
<dbReference type="AlphaFoldDB" id="A0A3N2PSC4"/>
<evidence type="ECO:0000313" key="3">
    <source>
        <dbReference type="EMBL" id="ROT37413.1"/>
    </source>
</evidence>
<evidence type="ECO:0000313" key="4">
    <source>
        <dbReference type="Proteomes" id="UP000272025"/>
    </source>
</evidence>
<organism evidence="3 4">
    <name type="scientific">Sodiomyces alkalinus (strain CBS 110278 / VKM F-3762 / F11)</name>
    <name type="common">Alkaliphilic filamentous fungus</name>
    <dbReference type="NCBI Taxonomy" id="1314773"/>
    <lineage>
        <taxon>Eukaryota</taxon>
        <taxon>Fungi</taxon>
        <taxon>Dikarya</taxon>
        <taxon>Ascomycota</taxon>
        <taxon>Pezizomycotina</taxon>
        <taxon>Sordariomycetes</taxon>
        <taxon>Hypocreomycetidae</taxon>
        <taxon>Glomerellales</taxon>
        <taxon>Plectosphaerellaceae</taxon>
        <taxon>Sodiomyces</taxon>
    </lineage>
</organism>
<keyword evidence="2" id="KW-0732">Signal</keyword>
<feature type="region of interest" description="Disordered" evidence="1">
    <location>
        <begin position="140"/>
        <end position="166"/>
    </location>
</feature>
<name>A0A3N2PSC4_SODAK</name>
<keyword evidence="4" id="KW-1185">Reference proteome</keyword>
<proteinExistence type="predicted"/>
<dbReference type="GeneID" id="39575648"/>
<evidence type="ECO:0000256" key="1">
    <source>
        <dbReference type="SAM" id="MobiDB-lite"/>
    </source>
</evidence>
<dbReference type="Proteomes" id="UP000272025">
    <property type="component" value="Unassembled WGS sequence"/>
</dbReference>
<reference evidence="3 4" key="1">
    <citation type="journal article" date="2018" name="Mol. Ecol.">
        <title>The obligate alkalophilic soda-lake fungus Sodiomyces alkalinus has shifted to a protein diet.</title>
        <authorList>
            <person name="Grum-Grzhimaylo A.A."/>
            <person name="Falkoski D.L."/>
            <person name="van den Heuvel J."/>
            <person name="Valero-Jimenez C.A."/>
            <person name="Min B."/>
            <person name="Choi I.G."/>
            <person name="Lipzen A."/>
            <person name="Daum C.G."/>
            <person name="Aanen D.K."/>
            <person name="Tsang A."/>
            <person name="Henrissat B."/>
            <person name="Bilanenko E.N."/>
            <person name="de Vries R.P."/>
            <person name="van Kan J.A.L."/>
            <person name="Grigoriev I.V."/>
            <person name="Debets A.J.M."/>
        </authorList>
    </citation>
    <scope>NUCLEOTIDE SEQUENCE [LARGE SCALE GENOMIC DNA]</scope>
    <source>
        <strain evidence="3 4">F11</strain>
    </source>
</reference>
<evidence type="ECO:0000256" key="2">
    <source>
        <dbReference type="SAM" id="SignalP"/>
    </source>
</evidence>
<protein>
    <submittedName>
        <fullName evidence="3">Uncharacterized protein</fullName>
    </submittedName>
</protein>
<feature type="chain" id="PRO_5018196626" evidence="2">
    <location>
        <begin position="19"/>
        <end position="281"/>
    </location>
</feature>
<dbReference type="RefSeq" id="XP_028465219.1">
    <property type="nucleotide sequence ID" value="XM_028607170.1"/>
</dbReference>
<dbReference type="EMBL" id="ML119057">
    <property type="protein sequence ID" value="ROT37413.1"/>
    <property type="molecule type" value="Genomic_DNA"/>
</dbReference>
<feature type="region of interest" description="Disordered" evidence="1">
    <location>
        <begin position="180"/>
        <end position="250"/>
    </location>
</feature>
<gene>
    <name evidence="3" type="ORF">SODALDRAFT_196086</name>
</gene>
<dbReference type="OrthoDB" id="1935738at2759"/>